<keyword evidence="3" id="KW-1185">Reference proteome</keyword>
<protein>
    <submittedName>
        <fullName evidence="2">Uncharacterized protein</fullName>
    </submittedName>
</protein>
<proteinExistence type="predicted"/>
<evidence type="ECO:0000256" key="1">
    <source>
        <dbReference type="SAM" id="MobiDB-lite"/>
    </source>
</evidence>
<dbReference type="EMBL" id="SRLO01000134">
    <property type="protein sequence ID" value="TNN72642.1"/>
    <property type="molecule type" value="Genomic_DNA"/>
</dbReference>
<comment type="caution">
    <text evidence="2">The sequence shown here is derived from an EMBL/GenBank/DDBJ whole genome shotgun (WGS) entry which is preliminary data.</text>
</comment>
<evidence type="ECO:0000313" key="2">
    <source>
        <dbReference type="EMBL" id="TNN72642.1"/>
    </source>
</evidence>
<feature type="region of interest" description="Disordered" evidence="1">
    <location>
        <begin position="83"/>
        <end position="117"/>
    </location>
</feature>
<name>A0A4Z2I5U2_9TELE</name>
<evidence type="ECO:0000313" key="3">
    <source>
        <dbReference type="Proteomes" id="UP000314294"/>
    </source>
</evidence>
<dbReference type="AlphaFoldDB" id="A0A4Z2I5U2"/>
<organism evidence="2 3">
    <name type="scientific">Liparis tanakae</name>
    <name type="common">Tanaka's snailfish</name>
    <dbReference type="NCBI Taxonomy" id="230148"/>
    <lineage>
        <taxon>Eukaryota</taxon>
        <taxon>Metazoa</taxon>
        <taxon>Chordata</taxon>
        <taxon>Craniata</taxon>
        <taxon>Vertebrata</taxon>
        <taxon>Euteleostomi</taxon>
        <taxon>Actinopterygii</taxon>
        <taxon>Neopterygii</taxon>
        <taxon>Teleostei</taxon>
        <taxon>Neoteleostei</taxon>
        <taxon>Acanthomorphata</taxon>
        <taxon>Eupercaria</taxon>
        <taxon>Perciformes</taxon>
        <taxon>Cottioidei</taxon>
        <taxon>Cottales</taxon>
        <taxon>Liparidae</taxon>
        <taxon>Liparis</taxon>
    </lineage>
</organism>
<sequence length="117" mass="13005">MEVVAQLPLPESKIRDGEVRLLPVFVPQPRLIRLLQTQDSQLCVTTDGGEERERATEGEGPKALQQLWVQAVGLARRSVPWASTKLMKKQQRGNTSAELGPEHRAHGTTAPMPRAFE</sequence>
<gene>
    <name evidence="2" type="ORF">EYF80_017091</name>
</gene>
<accession>A0A4Z2I5U2</accession>
<reference evidence="2 3" key="1">
    <citation type="submission" date="2019-03" db="EMBL/GenBank/DDBJ databases">
        <title>First draft genome of Liparis tanakae, snailfish: a comprehensive survey of snailfish specific genes.</title>
        <authorList>
            <person name="Kim W."/>
            <person name="Song I."/>
            <person name="Jeong J.-H."/>
            <person name="Kim D."/>
            <person name="Kim S."/>
            <person name="Ryu S."/>
            <person name="Song J.Y."/>
            <person name="Lee S.K."/>
        </authorList>
    </citation>
    <scope>NUCLEOTIDE SEQUENCE [LARGE SCALE GENOMIC DNA]</scope>
    <source>
        <tissue evidence="2">Muscle</tissue>
    </source>
</reference>
<dbReference type="Proteomes" id="UP000314294">
    <property type="component" value="Unassembled WGS sequence"/>
</dbReference>